<dbReference type="Proteomes" id="UP000177811">
    <property type="component" value="Unassembled WGS sequence"/>
</dbReference>
<feature type="transmembrane region" description="Helical" evidence="1">
    <location>
        <begin position="35"/>
        <end position="56"/>
    </location>
</feature>
<feature type="transmembrane region" description="Helical" evidence="1">
    <location>
        <begin position="63"/>
        <end position="85"/>
    </location>
</feature>
<evidence type="ECO:0000313" key="3">
    <source>
        <dbReference type="Proteomes" id="UP000177811"/>
    </source>
</evidence>
<keyword evidence="1" id="KW-0812">Transmembrane</keyword>
<keyword evidence="1" id="KW-1133">Transmembrane helix</keyword>
<comment type="caution">
    <text evidence="2">The sequence shown here is derived from an EMBL/GenBank/DDBJ whole genome shotgun (WGS) entry which is preliminary data.</text>
</comment>
<dbReference type="EMBL" id="MHQL01000038">
    <property type="protein sequence ID" value="OHA02364.1"/>
    <property type="molecule type" value="Genomic_DNA"/>
</dbReference>
<name>A0A1G2KSX7_9BACT</name>
<evidence type="ECO:0000256" key="1">
    <source>
        <dbReference type="SAM" id="Phobius"/>
    </source>
</evidence>
<organism evidence="2 3">
    <name type="scientific">Candidatus Sungbacteria bacterium RIFCSPHIGHO2_02_FULL_51_29</name>
    <dbReference type="NCBI Taxonomy" id="1802273"/>
    <lineage>
        <taxon>Bacteria</taxon>
        <taxon>Candidatus Sungiibacteriota</taxon>
    </lineage>
</organism>
<keyword evidence="1" id="KW-0472">Membrane</keyword>
<accession>A0A1G2KSX7</accession>
<evidence type="ECO:0000313" key="2">
    <source>
        <dbReference type="EMBL" id="OHA02364.1"/>
    </source>
</evidence>
<sequence>MLLEMGTTPVLTALFLNNQNVGETMPGERLTDPAFAMYLVMMLVGELVGILGMVNLNMSRGGVPVNVVLMILGGCSMGYCLWKLIRTAS</sequence>
<proteinExistence type="predicted"/>
<dbReference type="AlphaFoldDB" id="A0A1G2KSX7"/>
<reference evidence="2 3" key="1">
    <citation type="journal article" date="2016" name="Nat. Commun.">
        <title>Thousands of microbial genomes shed light on interconnected biogeochemical processes in an aquifer system.</title>
        <authorList>
            <person name="Anantharaman K."/>
            <person name="Brown C.T."/>
            <person name="Hug L.A."/>
            <person name="Sharon I."/>
            <person name="Castelle C.J."/>
            <person name="Probst A.J."/>
            <person name="Thomas B.C."/>
            <person name="Singh A."/>
            <person name="Wilkins M.J."/>
            <person name="Karaoz U."/>
            <person name="Brodie E.L."/>
            <person name="Williams K.H."/>
            <person name="Hubbard S.S."/>
            <person name="Banfield J.F."/>
        </authorList>
    </citation>
    <scope>NUCLEOTIDE SEQUENCE [LARGE SCALE GENOMIC DNA]</scope>
</reference>
<gene>
    <name evidence="2" type="ORF">A3C16_01120</name>
</gene>
<protein>
    <submittedName>
        <fullName evidence="2">Uncharacterized protein</fullName>
    </submittedName>
</protein>